<evidence type="ECO:0000313" key="4">
    <source>
        <dbReference type="Proteomes" id="UP000199111"/>
    </source>
</evidence>
<protein>
    <submittedName>
        <fullName evidence="3">Putative peptidoglycan binding domain-containing protein</fullName>
    </submittedName>
</protein>
<dbReference type="AlphaFoldDB" id="A0A1I4DKD2"/>
<dbReference type="RefSeq" id="WP_093891501.1">
    <property type="nucleotide sequence ID" value="NZ_FOQY01000041.1"/>
</dbReference>
<dbReference type="Proteomes" id="UP000199111">
    <property type="component" value="Unassembled WGS sequence"/>
</dbReference>
<keyword evidence="4" id="KW-1185">Reference proteome</keyword>
<name>A0A1I4DKD2_9ACTN</name>
<dbReference type="GO" id="GO:0009253">
    <property type="term" value="P:peptidoglycan catabolic process"/>
    <property type="evidence" value="ECO:0007669"/>
    <property type="project" value="InterPro"/>
</dbReference>
<evidence type="ECO:0000256" key="1">
    <source>
        <dbReference type="ARBA" id="ARBA00007553"/>
    </source>
</evidence>
<dbReference type="SUPFAM" id="SSF55846">
    <property type="entry name" value="N-acetylmuramoyl-L-alanine amidase-like"/>
    <property type="match status" value="1"/>
</dbReference>
<dbReference type="InterPro" id="IPR002502">
    <property type="entry name" value="Amidase_domain"/>
</dbReference>
<proteinExistence type="inferred from homology"/>
<dbReference type="Pfam" id="PF01471">
    <property type="entry name" value="PG_binding_1"/>
    <property type="match status" value="1"/>
</dbReference>
<dbReference type="GeneID" id="96302968"/>
<comment type="similarity">
    <text evidence="1">Belongs to the N-acetylmuramoyl-L-alanine amidase 2 family.</text>
</comment>
<dbReference type="SUPFAM" id="SSF47090">
    <property type="entry name" value="PGBD-like"/>
    <property type="match status" value="1"/>
</dbReference>
<dbReference type="InterPro" id="IPR015510">
    <property type="entry name" value="PGRP"/>
</dbReference>
<evidence type="ECO:0000259" key="2">
    <source>
        <dbReference type="SMART" id="SM00701"/>
    </source>
</evidence>
<dbReference type="InterPro" id="IPR036505">
    <property type="entry name" value="Amidase/PGRP_sf"/>
</dbReference>
<dbReference type="GO" id="GO:0008745">
    <property type="term" value="F:N-acetylmuramoyl-L-alanine amidase activity"/>
    <property type="evidence" value="ECO:0007669"/>
    <property type="project" value="InterPro"/>
</dbReference>
<dbReference type="Gene3D" id="3.40.80.10">
    <property type="entry name" value="Peptidoglycan recognition protein-like"/>
    <property type="match status" value="1"/>
</dbReference>
<evidence type="ECO:0000313" key="3">
    <source>
        <dbReference type="EMBL" id="SFK92907.1"/>
    </source>
</evidence>
<dbReference type="EMBL" id="FOQY01000041">
    <property type="protein sequence ID" value="SFK92907.1"/>
    <property type="molecule type" value="Genomic_DNA"/>
</dbReference>
<dbReference type="Gene3D" id="1.10.101.10">
    <property type="entry name" value="PGBD-like superfamily/PGBD"/>
    <property type="match status" value="1"/>
</dbReference>
<dbReference type="PANTHER" id="PTHR11022:SF41">
    <property type="entry name" value="PEPTIDOGLYCAN-RECOGNITION PROTEIN LC-RELATED"/>
    <property type="match status" value="1"/>
</dbReference>
<gene>
    <name evidence="3" type="ORF">SAMN05216275_14181</name>
</gene>
<feature type="domain" description="Peptidoglycan recognition protein family" evidence="2">
    <location>
        <begin position="1"/>
        <end position="147"/>
    </location>
</feature>
<dbReference type="CDD" id="cd06583">
    <property type="entry name" value="PGRP"/>
    <property type="match status" value="1"/>
</dbReference>
<dbReference type="InterPro" id="IPR006619">
    <property type="entry name" value="PGRP_domain_met/bac"/>
</dbReference>
<reference evidence="4" key="1">
    <citation type="submission" date="2016-10" db="EMBL/GenBank/DDBJ databases">
        <authorList>
            <person name="Varghese N."/>
            <person name="Submissions S."/>
        </authorList>
    </citation>
    <scope>NUCLEOTIDE SEQUENCE [LARGE SCALE GENOMIC DNA]</scope>
    <source>
        <strain evidence="4">CGMCC 4.2126</strain>
    </source>
</reference>
<sequence length="269" mass="29469">MKLVTRAQWGARPAKRGLTALPSARGVKVHYVGSRVNPSPTKTCGAHCRDMVRGIQNHHMDGNGWSTIAYNLLVCEHGTVFEGRGKGIMSAANGEGLNGGHYAVCALIGDKGLVEPTDELLNGLVDAIGYLRNHGAGREVKGHRDGYATSCPGDRLYRWVKAGARRPDAPEEKPIEVVIKNGIAVWPGRVLELVDPMMRGEDVRAWQARLARRGWKVDVDGWYGSQSRSVCRSWQRAVGLPVTGRVDEATWDSAWSWRPPTPGEVDETN</sequence>
<accession>A0A1I4DKD2</accession>
<dbReference type="InterPro" id="IPR002477">
    <property type="entry name" value="Peptidoglycan-bd-like"/>
</dbReference>
<dbReference type="InterPro" id="IPR036366">
    <property type="entry name" value="PGBDSf"/>
</dbReference>
<dbReference type="SMART" id="SM00701">
    <property type="entry name" value="PGRP"/>
    <property type="match status" value="1"/>
</dbReference>
<dbReference type="GO" id="GO:0008270">
    <property type="term" value="F:zinc ion binding"/>
    <property type="evidence" value="ECO:0007669"/>
    <property type="project" value="InterPro"/>
</dbReference>
<dbReference type="InterPro" id="IPR036365">
    <property type="entry name" value="PGBD-like_sf"/>
</dbReference>
<dbReference type="PANTHER" id="PTHR11022">
    <property type="entry name" value="PEPTIDOGLYCAN RECOGNITION PROTEIN"/>
    <property type="match status" value="1"/>
</dbReference>
<organism evidence="3 4">
    <name type="scientific">Streptosporangium canum</name>
    <dbReference type="NCBI Taxonomy" id="324952"/>
    <lineage>
        <taxon>Bacteria</taxon>
        <taxon>Bacillati</taxon>
        <taxon>Actinomycetota</taxon>
        <taxon>Actinomycetes</taxon>
        <taxon>Streptosporangiales</taxon>
        <taxon>Streptosporangiaceae</taxon>
        <taxon>Streptosporangium</taxon>
    </lineage>
</organism>